<dbReference type="Pfam" id="PF00078">
    <property type="entry name" value="RVT_1"/>
    <property type="match status" value="1"/>
</dbReference>
<dbReference type="PANTHER" id="PTHR31635:SF196">
    <property type="entry name" value="REVERSE TRANSCRIPTASE DOMAIN-CONTAINING PROTEIN-RELATED"/>
    <property type="match status" value="1"/>
</dbReference>
<sequence length="719" mass="80925">MARRLQDPLTQFISPVQTGFLSGRHSTQNVRKALAAIWSSNNRTQSSDLLISCDADKAFDRISWSYLRRFLKYHSFGVPILNLFNALYDAPSATITTNGLNSTPFLLERGTRQGCPLSPLLFNLALEPLLRIFQTCPDLSGIQVGAQEVRVVAFADDLLLFLSRPDKALPTLLTYLTEFHLASGFKLNYDKTLAIPLGTDYGSLTGQHNPFRWNRTGTFKYLGVLIPTTIAKLYEVNIPPLLSQLKNLFTSWAKLPLSYLGRCSLIKMVAFPRLLYPIQMLPLLLKRKDIAHIHALFTRFIWNGGRPRIALRKLQLPYNMGGLNLPDMQSYNVAALYRIVADWIADTSRYTDCALDRAMSFPSSPLAILHSPLSGIPPILRSNPLLFTGREAWYRARKQRGLSWTSSVFQPLLRNPAFQSGSAASAFRVLATKGLTQIGHLLSGPNHSLVSYRDLCKIAAPAPLHLVYYMQLSAFVSSQLNSLKPPDFSNPLDIQASVGPSTASLHALIRPQFDWSMATTGLATWCVHLPKQSPFTLISAINVSRKQIPSAQYDEMFLKLLHGAYVAPDRLARITPLSSGHCLKCKQANADLFHCLWSCPLVFNFWKIIRQFGVKILKIAVPTTPDWAMFNLFSVDERRELNRNQKALLGILSAVAKKAILGNWIATSPPTFIMFYSRLYAIFQYDWVETVLHKEDKVQGFFEKWEHFMSCLSPDIIVK</sequence>
<keyword evidence="3" id="KW-1185">Reference proteome</keyword>
<dbReference type="Ensembl" id="ENSLLET00000042702.1">
    <property type="protein sequence ID" value="ENSLLEP00000041045.1"/>
    <property type="gene ID" value="ENSLLEG00000026122.1"/>
</dbReference>
<feature type="domain" description="Reverse transcriptase" evidence="1">
    <location>
        <begin position="1"/>
        <end position="226"/>
    </location>
</feature>
<dbReference type="OrthoDB" id="9902985at2759"/>
<dbReference type="Proteomes" id="UP000694569">
    <property type="component" value="Unplaced"/>
</dbReference>
<name>A0A8C5QQU8_9ANUR</name>
<dbReference type="SUPFAM" id="SSF56672">
    <property type="entry name" value="DNA/RNA polymerases"/>
    <property type="match status" value="1"/>
</dbReference>
<organism evidence="2 3">
    <name type="scientific">Leptobrachium leishanense</name>
    <name type="common">Leishan spiny toad</name>
    <dbReference type="NCBI Taxonomy" id="445787"/>
    <lineage>
        <taxon>Eukaryota</taxon>
        <taxon>Metazoa</taxon>
        <taxon>Chordata</taxon>
        <taxon>Craniata</taxon>
        <taxon>Vertebrata</taxon>
        <taxon>Euteleostomi</taxon>
        <taxon>Amphibia</taxon>
        <taxon>Batrachia</taxon>
        <taxon>Anura</taxon>
        <taxon>Pelobatoidea</taxon>
        <taxon>Megophryidae</taxon>
        <taxon>Leptobrachium</taxon>
    </lineage>
</organism>
<dbReference type="CDD" id="cd01650">
    <property type="entry name" value="RT_nLTR_like"/>
    <property type="match status" value="1"/>
</dbReference>
<dbReference type="GeneTree" id="ENSGT00940000164735"/>
<protein>
    <recommendedName>
        <fullName evidence="1">Reverse transcriptase domain-containing protein</fullName>
    </recommendedName>
</protein>
<dbReference type="AlphaFoldDB" id="A0A8C5QQU8"/>
<evidence type="ECO:0000259" key="1">
    <source>
        <dbReference type="PROSITE" id="PS50878"/>
    </source>
</evidence>
<evidence type="ECO:0000313" key="2">
    <source>
        <dbReference type="Ensembl" id="ENSLLEP00000041045.1"/>
    </source>
</evidence>
<proteinExistence type="predicted"/>
<accession>A0A8C5QQU8</accession>
<dbReference type="InterPro" id="IPR043502">
    <property type="entry name" value="DNA/RNA_pol_sf"/>
</dbReference>
<reference evidence="2" key="1">
    <citation type="submission" date="2025-08" db="UniProtKB">
        <authorList>
            <consortium name="Ensembl"/>
        </authorList>
    </citation>
    <scope>IDENTIFICATION</scope>
</reference>
<dbReference type="InterPro" id="IPR000477">
    <property type="entry name" value="RT_dom"/>
</dbReference>
<dbReference type="PANTHER" id="PTHR31635">
    <property type="entry name" value="REVERSE TRANSCRIPTASE DOMAIN-CONTAINING PROTEIN-RELATED"/>
    <property type="match status" value="1"/>
</dbReference>
<evidence type="ECO:0000313" key="3">
    <source>
        <dbReference type="Proteomes" id="UP000694569"/>
    </source>
</evidence>
<reference evidence="2" key="2">
    <citation type="submission" date="2025-09" db="UniProtKB">
        <authorList>
            <consortium name="Ensembl"/>
        </authorList>
    </citation>
    <scope>IDENTIFICATION</scope>
</reference>
<dbReference type="PROSITE" id="PS50878">
    <property type="entry name" value="RT_POL"/>
    <property type="match status" value="1"/>
</dbReference>